<proteinExistence type="inferred from homology"/>
<dbReference type="PIRSF" id="PIRSF039090">
    <property type="entry name" value="Flis"/>
    <property type="match status" value="1"/>
</dbReference>
<keyword evidence="4 6" id="KW-1005">Bacterial flagellum biogenesis</keyword>
<evidence type="ECO:0000256" key="6">
    <source>
        <dbReference type="PIRNR" id="PIRNR039090"/>
    </source>
</evidence>
<dbReference type="AlphaFoldDB" id="A0A7D5HVE9"/>
<dbReference type="GO" id="GO:0071973">
    <property type="term" value="P:bacterial-type flagellum-dependent cell motility"/>
    <property type="evidence" value="ECO:0007669"/>
    <property type="project" value="TreeGrafter"/>
</dbReference>
<sequence>MNRMAALRQYRNVNTQSEMVDASPHRLIQLLMEGGLSRIAQARGCMERGELAQKGVLLSKAQNILAGLRDGLDFEKGEALAVNYAQLYDYMTRRLVEANRVNSVEMLDEVSGLLLTVKMGWDAIDPANAAPAAP</sequence>
<dbReference type="CDD" id="cd16098">
    <property type="entry name" value="FliS"/>
    <property type="match status" value="1"/>
</dbReference>
<comment type="subcellular location">
    <subcellularLocation>
        <location evidence="1 6">Cytoplasm</location>
        <location evidence="1 6">Cytosol</location>
    </subcellularLocation>
</comment>
<gene>
    <name evidence="7" type="primary">fliS</name>
    <name evidence="7" type="ORF">HWQ56_07340</name>
</gene>
<dbReference type="Pfam" id="PF02561">
    <property type="entry name" value="FliS"/>
    <property type="match status" value="1"/>
</dbReference>
<keyword evidence="7" id="KW-0969">Cilium</keyword>
<reference evidence="7 8" key="1">
    <citation type="submission" date="2020-06" db="EMBL/GenBank/DDBJ databases">
        <title>Pseudomonas eucalypticola sp. nov., an endophyte of Eucalyptus dunnii leaves with biocontrol ability of eucalyptus leaf blight.</title>
        <authorList>
            <person name="Liu Y."/>
            <person name="Song Z."/>
            <person name="Zeng H."/>
            <person name="Lu M."/>
            <person name="Wang X."/>
            <person name="Lian X."/>
            <person name="Zhang Q."/>
        </authorList>
    </citation>
    <scope>NUCLEOTIDE SEQUENCE [LARGE SCALE GENOMIC DNA]</scope>
    <source>
        <strain evidence="7 8">NP-1</strain>
    </source>
</reference>
<dbReference type="GO" id="GO:0005829">
    <property type="term" value="C:cytosol"/>
    <property type="evidence" value="ECO:0007669"/>
    <property type="project" value="UniProtKB-SubCell"/>
</dbReference>
<dbReference type="Gene3D" id="1.20.120.340">
    <property type="entry name" value="Flagellar protein FliS"/>
    <property type="match status" value="1"/>
</dbReference>
<dbReference type="InterPro" id="IPR036584">
    <property type="entry name" value="FliS_sf"/>
</dbReference>
<protein>
    <recommendedName>
        <fullName evidence="6">Flagellar secretion chaperone FliS</fullName>
    </recommendedName>
</protein>
<dbReference type="PANTHER" id="PTHR34773">
    <property type="entry name" value="FLAGELLAR SECRETION CHAPERONE FLIS"/>
    <property type="match status" value="1"/>
</dbReference>
<keyword evidence="8" id="KW-1185">Reference proteome</keyword>
<evidence type="ECO:0000256" key="5">
    <source>
        <dbReference type="ARBA" id="ARBA00023186"/>
    </source>
</evidence>
<keyword evidence="3 6" id="KW-0963">Cytoplasm</keyword>
<dbReference type="RefSeq" id="WP_158154686.1">
    <property type="nucleotide sequence ID" value="NZ_CP056030.1"/>
</dbReference>
<dbReference type="InterPro" id="IPR003713">
    <property type="entry name" value="FliS"/>
</dbReference>
<name>A0A7D5HVE9_9PSED</name>
<keyword evidence="7" id="KW-0282">Flagellum</keyword>
<accession>A0A7D5HVE9</accession>
<evidence type="ECO:0000256" key="2">
    <source>
        <dbReference type="ARBA" id="ARBA00008787"/>
    </source>
</evidence>
<comment type="similarity">
    <text evidence="2 6">Belongs to the FliS family.</text>
</comment>
<evidence type="ECO:0000256" key="4">
    <source>
        <dbReference type="ARBA" id="ARBA00022795"/>
    </source>
</evidence>
<keyword evidence="5" id="KW-0143">Chaperone</keyword>
<keyword evidence="7" id="KW-0966">Cell projection</keyword>
<dbReference type="PANTHER" id="PTHR34773:SF1">
    <property type="entry name" value="FLAGELLAR SECRETION CHAPERONE FLIS"/>
    <property type="match status" value="1"/>
</dbReference>
<evidence type="ECO:0000313" key="7">
    <source>
        <dbReference type="EMBL" id="QKZ03611.1"/>
    </source>
</evidence>
<dbReference type="EMBL" id="CP056030">
    <property type="protein sequence ID" value="QKZ03611.1"/>
    <property type="molecule type" value="Genomic_DNA"/>
</dbReference>
<dbReference type="NCBIfam" id="TIGR00208">
    <property type="entry name" value="fliS"/>
    <property type="match status" value="1"/>
</dbReference>
<dbReference type="Proteomes" id="UP000509568">
    <property type="component" value="Chromosome"/>
</dbReference>
<organism evidence="7 8">
    <name type="scientific">Pseudomonas eucalypticola</name>
    <dbReference type="NCBI Taxonomy" id="2599595"/>
    <lineage>
        <taxon>Bacteria</taxon>
        <taxon>Pseudomonadati</taxon>
        <taxon>Pseudomonadota</taxon>
        <taxon>Gammaproteobacteria</taxon>
        <taxon>Pseudomonadales</taxon>
        <taxon>Pseudomonadaceae</taxon>
        <taxon>Pseudomonas</taxon>
    </lineage>
</organism>
<dbReference type="KEGG" id="pez:HWQ56_07340"/>
<evidence type="ECO:0000256" key="3">
    <source>
        <dbReference type="ARBA" id="ARBA00022490"/>
    </source>
</evidence>
<evidence type="ECO:0000256" key="1">
    <source>
        <dbReference type="ARBA" id="ARBA00004514"/>
    </source>
</evidence>
<dbReference type="SUPFAM" id="SSF101116">
    <property type="entry name" value="Flagellar export chaperone FliS"/>
    <property type="match status" value="1"/>
</dbReference>
<evidence type="ECO:0000313" key="8">
    <source>
        <dbReference type="Proteomes" id="UP000509568"/>
    </source>
</evidence>
<dbReference type="GO" id="GO:0044780">
    <property type="term" value="P:bacterial-type flagellum assembly"/>
    <property type="evidence" value="ECO:0007669"/>
    <property type="project" value="InterPro"/>
</dbReference>